<dbReference type="Proteomes" id="UP001342826">
    <property type="component" value="Unassembled WGS sequence"/>
</dbReference>
<name>A0ABU6NZK3_9BACI</name>
<dbReference type="RefSeq" id="WP_328015453.1">
    <property type="nucleotide sequence ID" value="NZ_JARTFS010000012.1"/>
</dbReference>
<evidence type="ECO:0000313" key="3">
    <source>
        <dbReference type="Proteomes" id="UP001342826"/>
    </source>
</evidence>
<evidence type="ECO:0000313" key="2">
    <source>
        <dbReference type="EMBL" id="MED4402525.1"/>
    </source>
</evidence>
<comment type="caution">
    <text evidence="2">The sequence shown here is derived from an EMBL/GenBank/DDBJ whole genome shotgun (WGS) entry which is preliminary data.</text>
</comment>
<accession>A0ABU6NZK3</accession>
<gene>
    <name evidence="2" type="ORF">P9271_14500</name>
</gene>
<dbReference type="EMBL" id="JARTFS010000012">
    <property type="protein sequence ID" value="MED4402525.1"/>
    <property type="molecule type" value="Genomic_DNA"/>
</dbReference>
<protein>
    <submittedName>
        <fullName evidence="2">Uncharacterized protein</fullName>
    </submittedName>
</protein>
<feature type="transmembrane region" description="Helical" evidence="1">
    <location>
        <begin position="14"/>
        <end position="33"/>
    </location>
</feature>
<keyword evidence="1" id="KW-0812">Transmembrane</keyword>
<reference evidence="2 3" key="1">
    <citation type="submission" date="2023-03" db="EMBL/GenBank/DDBJ databases">
        <title>Bacillus Genome Sequencing.</title>
        <authorList>
            <person name="Dunlap C."/>
        </authorList>
    </citation>
    <scope>NUCLEOTIDE SEQUENCE [LARGE SCALE GENOMIC DNA]</scope>
    <source>
        <strain evidence="2 3">NRS-1717</strain>
    </source>
</reference>
<proteinExistence type="predicted"/>
<organism evidence="2 3">
    <name type="scientific">Metabacillus fastidiosus</name>
    <dbReference type="NCBI Taxonomy" id="1458"/>
    <lineage>
        <taxon>Bacteria</taxon>
        <taxon>Bacillati</taxon>
        <taxon>Bacillota</taxon>
        <taxon>Bacilli</taxon>
        <taxon>Bacillales</taxon>
        <taxon>Bacillaceae</taxon>
        <taxon>Metabacillus</taxon>
    </lineage>
</organism>
<keyword evidence="1" id="KW-1133">Transmembrane helix</keyword>
<keyword evidence="1" id="KW-0472">Membrane</keyword>
<evidence type="ECO:0000256" key="1">
    <source>
        <dbReference type="SAM" id="Phobius"/>
    </source>
</evidence>
<keyword evidence="3" id="KW-1185">Reference proteome</keyword>
<sequence length="53" mass="5950">MIVSSILGYFLYEYKGALVGAGFGLLLFISYQLEIITSYIKKQQNASDKEPDI</sequence>